<accession>A0ABV1P7J7</accession>
<comment type="caution">
    <text evidence="1">The sequence shown here is derived from an EMBL/GenBank/DDBJ whole genome shotgun (WGS) entry which is preliminary data.</text>
</comment>
<dbReference type="EMBL" id="JBEHEF010000004">
    <property type="protein sequence ID" value="MEQ9937134.1"/>
    <property type="molecule type" value="Genomic_DNA"/>
</dbReference>
<protein>
    <submittedName>
        <fullName evidence="1">Uncharacterized protein</fullName>
    </submittedName>
</protein>
<organism evidence="1 2">
    <name type="scientific">Pectobacterium polonicum</name>
    <dbReference type="NCBI Taxonomy" id="2485124"/>
    <lineage>
        <taxon>Bacteria</taxon>
        <taxon>Pseudomonadati</taxon>
        <taxon>Pseudomonadota</taxon>
        <taxon>Gammaproteobacteria</taxon>
        <taxon>Enterobacterales</taxon>
        <taxon>Pectobacteriaceae</taxon>
        <taxon>Pectobacterium</taxon>
    </lineage>
</organism>
<dbReference type="RefSeq" id="WP_273855646.1">
    <property type="nucleotide sequence ID" value="NZ_CP139173.1"/>
</dbReference>
<evidence type="ECO:0000313" key="2">
    <source>
        <dbReference type="Proteomes" id="UP001463408"/>
    </source>
</evidence>
<proteinExistence type="predicted"/>
<dbReference type="Proteomes" id="UP001463408">
    <property type="component" value="Unassembled WGS sequence"/>
</dbReference>
<keyword evidence="2" id="KW-1185">Reference proteome</keyword>
<evidence type="ECO:0000313" key="1">
    <source>
        <dbReference type="EMBL" id="MEQ9937134.1"/>
    </source>
</evidence>
<sequence length="40" mass="4484">MLLGLVSSRMAFFYWRLGQVDINAMLAAIIVGFKGEKAHE</sequence>
<gene>
    <name evidence="1" type="ORF">ABRQ07_05805</name>
</gene>
<name>A0ABV1P7J7_9GAMM</name>
<reference evidence="1 2" key="1">
    <citation type="submission" date="2024-06" db="EMBL/GenBank/DDBJ databases">
        <title>Pangenomics to understand the prophage dynamics in the radiating lineages of P. brasiliense.</title>
        <authorList>
            <person name="Pardeshi L.A."/>
            <person name="Van Duivenbode I."/>
            <person name="Jonkheer E.M."/>
            <person name="Pel M.J.C."/>
            <person name="Kupczok A."/>
            <person name="De Ridder D."/>
            <person name="Smit S."/>
            <person name="Van Der Lee T.J."/>
        </authorList>
    </citation>
    <scope>NUCLEOTIDE SEQUENCE [LARGE SCALE GENOMIC DNA]</scope>
    <source>
        <strain evidence="1 2">PD 8607</strain>
    </source>
</reference>